<dbReference type="GO" id="GO:0008270">
    <property type="term" value="F:zinc ion binding"/>
    <property type="evidence" value="ECO:0007669"/>
    <property type="project" value="UniProtKB-KW"/>
</dbReference>
<evidence type="ECO:0000256" key="2">
    <source>
        <dbReference type="ARBA" id="ARBA00022723"/>
    </source>
</evidence>
<keyword evidence="3 7" id="KW-0863">Zinc-finger</keyword>
<feature type="compositionally biased region" description="Low complexity" evidence="8">
    <location>
        <begin position="27"/>
        <end position="43"/>
    </location>
</feature>
<keyword evidence="5" id="KW-0694">RNA-binding</keyword>
<dbReference type="AlphaFoldDB" id="A0A8X8W0L2"/>
<evidence type="ECO:0000313" key="10">
    <source>
        <dbReference type="EMBL" id="KAG6385719.1"/>
    </source>
</evidence>
<dbReference type="GO" id="GO:0003723">
    <property type="term" value="F:RNA binding"/>
    <property type="evidence" value="ECO:0007669"/>
    <property type="project" value="UniProtKB-KW"/>
</dbReference>
<feature type="region of interest" description="Disordered" evidence="8">
    <location>
        <begin position="149"/>
        <end position="231"/>
    </location>
</feature>
<feature type="compositionally biased region" description="Basic and acidic residues" evidence="8">
    <location>
        <begin position="329"/>
        <end position="353"/>
    </location>
</feature>
<name>A0A8X8W0L2_SALSN</name>
<feature type="compositionally biased region" description="Basic and acidic residues" evidence="8">
    <location>
        <begin position="197"/>
        <end position="213"/>
    </location>
</feature>
<dbReference type="FunFam" id="4.10.1060.10:FF:000017">
    <property type="entry name" value="FUS RNA-binding protein"/>
    <property type="match status" value="1"/>
</dbReference>
<dbReference type="SMART" id="SM00547">
    <property type="entry name" value="ZnF_RBZ"/>
    <property type="match status" value="1"/>
</dbReference>
<feature type="region of interest" description="Disordered" evidence="8">
    <location>
        <begin position="27"/>
        <end position="64"/>
    </location>
</feature>
<dbReference type="InterPro" id="IPR001876">
    <property type="entry name" value="Znf_RanBP2"/>
</dbReference>
<evidence type="ECO:0000256" key="6">
    <source>
        <dbReference type="ARBA" id="ARBA00023242"/>
    </source>
</evidence>
<dbReference type="InterPro" id="IPR036443">
    <property type="entry name" value="Znf_RanBP2_sf"/>
</dbReference>
<keyword evidence="4" id="KW-0862">Zinc</keyword>
<dbReference type="PROSITE" id="PS50199">
    <property type="entry name" value="ZF_RANBP2_2"/>
    <property type="match status" value="1"/>
</dbReference>
<dbReference type="Gene3D" id="4.10.1060.10">
    <property type="entry name" value="Zinc finger, RanBP2-type"/>
    <property type="match status" value="1"/>
</dbReference>
<dbReference type="GO" id="GO:0005634">
    <property type="term" value="C:nucleus"/>
    <property type="evidence" value="ECO:0007669"/>
    <property type="project" value="UniProtKB-SubCell"/>
</dbReference>
<evidence type="ECO:0000256" key="7">
    <source>
        <dbReference type="PROSITE-ProRule" id="PRU00322"/>
    </source>
</evidence>
<feature type="domain" description="RanBP2-type" evidence="9">
    <location>
        <begin position="237"/>
        <end position="268"/>
    </location>
</feature>
<reference evidence="10" key="1">
    <citation type="submission" date="2018-01" db="EMBL/GenBank/DDBJ databases">
        <authorList>
            <person name="Mao J.F."/>
        </authorList>
    </citation>
    <scope>NUCLEOTIDE SEQUENCE</scope>
    <source>
        <strain evidence="10">Huo1</strain>
        <tissue evidence="10">Leaf</tissue>
    </source>
</reference>
<keyword evidence="11" id="KW-1185">Reference proteome</keyword>
<sequence>MGSREKGSAAPHHPLLSSLVVRPAADTAGGAAKAEDGATGAGASDYEPGEVRRDPPPHSRSARHDGHEVACLVKTAVLYMDFFELYILPGARIWVLRMACWNCFDYLRALGCVLFAGSCRSFFSKYTTDKKGIYWRGLEYDLRGYRKRAGSDSPIRRRDAHRRSSPGFETFGSSRGRGFRNEREPGQYRDYSPPYARGKDGGRFPGRGYDHLARGSGGPEPLRVEGVPRNNPNVRPREGDWFCQDPLCKNLNFARREHCNNCNRPRYASSGSPRRGGYLGPPFPPRDRVPPALLDHSPVRNMNGGYRSPPRGWPRDDRDFRASGPPGRNEVRLPDPLMRGERPNFLEDDPRDRFGYYDGPPLPEWGHRDHRGRDNFFHERRGGYGGRFLSPPPASAVPPRGWVSHIRDRSRSPARGGPPAKDYHRDMHMNRRRDGRRPLGRGAF</sequence>
<gene>
    <name evidence="10" type="ORF">SASPL_154597</name>
</gene>
<comment type="subcellular location">
    <subcellularLocation>
        <location evidence="1">Nucleus</location>
    </subcellularLocation>
</comment>
<feature type="region of interest" description="Disordered" evidence="8">
    <location>
        <begin position="264"/>
        <end position="353"/>
    </location>
</feature>
<feature type="compositionally biased region" description="Basic and acidic residues" evidence="8">
    <location>
        <begin position="49"/>
        <end position="64"/>
    </location>
</feature>
<comment type="caution">
    <text evidence="10">The sequence shown here is derived from an EMBL/GenBank/DDBJ whole genome shotgun (WGS) entry which is preliminary data.</text>
</comment>
<dbReference type="InterPro" id="IPR034870">
    <property type="entry name" value="TET_fam"/>
</dbReference>
<dbReference type="PROSITE" id="PS01358">
    <property type="entry name" value="ZF_RANBP2_1"/>
    <property type="match status" value="1"/>
</dbReference>
<evidence type="ECO:0000256" key="3">
    <source>
        <dbReference type="ARBA" id="ARBA00022771"/>
    </source>
</evidence>
<keyword evidence="2" id="KW-0479">Metal-binding</keyword>
<evidence type="ECO:0000256" key="4">
    <source>
        <dbReference type="ARBA" id="ARBA00022833"/>
    </source>
</evidence>
<dbReference type="PANTHER" id="PTHR23238">
    <property type="entry name" value="RNA BINDING PROTEIN"/>
    <property type="match status" value="1"/>
</dbReference>
<proteinExistence type="predicted"/>
<evidence type="ECO:0000256" key="5">
    <source>
        <dbReference type="ARBA" id="ARBA00022884"/>
    </source>
</evidence>
<reference evidence="10" key="2">
    <citation type="submission" date="2020-08" db="EMBL/GenBank/DDBJ databases">
        <title>Plant Genome Project.</title>
        <authorList>
            <person name="Zhang R.-G."/>
        </authorList>
    </citation>
    <scope>NUCLEOTIDE SEQUENCE</scope>
    <source>
        <strain evidence="10">Huo1</strain>
        <tissue evidence="10">Leaf</tissue>
    </source>
</reference>
<feature type="region of interest" description="Disordered" evidence="8">
    <location>
        <begin position="384"/>
        <end position="444"/>
    </location>
</feature>
<evidence type="ECO:0000256" key="8">
    <source>
        <dbReference type="SAM" id="MobiDB-lite"/>
    </source>
</evidence>
<dbReference type="Proteomes" id="UP000298416">
    <property type="component" value="Unassembled WGS sequence"/>
</dbReference>
<feature type="compositionally biased region" description="Basic residues" evidence="8">
    <location>
        <begin position="430"/>
        <end position="444"/>
    </location>
</feature>
<accession>A0A8X8W0L2</accession>
<protein>
    <recommendedName>
        <fullName evidence="9">RanBP2-type domain-containing protein</fullName>
    </recommendedName>
</protein>
<evidence type="ECO:0000256" key="1">
    <source>
        <dbReference type="ARBA" id="ARBA00004123"/>
    </source>
</evidence>
<dbReference type="GO" id="GO:0006355">
    <property type="term" value="P:regulation of DNA-templated transcription"/>
    <property type="evidence" value="ECO:0007669"/>
    <property type="project" value="InterPro"/>
</dbReference>
<keyword evidence="6" id="KW-0539">Nucleus</keyword>
<dbReference type="EMBL" id="PNBA02000022">
    <property type="protein sequence ID" value="KAG6385719.1"/>
    <property type="molecule type" value="Genomic_DNA"/>
</dbReference>
<dbReference type="SUPFAM" id="SSF90209">
    <property type="entry name" value="Ran binding protein zinc finger-like"/>
    <property type="match status" value="1"/>
</dbReference>
<evidence type="ECO:0000313" key="11">
    <source>
        <dbReference type="Proteomes" id="UP000298416"/>
    </source>
</evidence>
<evidence type="ECO:0000259" key="9">
    <source>
        <dbReference type="PROSITE" id="PS50199"/>
    </source>
</evidence>
<organism evidence="10">
    <name type="scientific">Salvia splendens</name>
    <name type="common">Scarlet sage</name>
    <dbReference type="NCBI Taxonomy" id="180675"/>
    <lineage>
        <taxon>Eukaryota</taxon>
        <taxon>Viridiplantae</taxon>
        <taxon>Streptophyta</taxon>
        <taxon>Embryophyta</taxon>
        <taxon>Tracheophyta</taxon>
        <taxon>Spermatophyta</taxon>
        <taxon>Magnoliopsida</taxon>
        <taxon>eudicotyledons</taxon>
        <taxon>Gunneridae</taxon>
        <taxon>Pentapetalae</taxon>
        <taxon>asterids</taxon>
        <taxon>lamiids</taxon>
        <taxon>Lamiales</taxon>
        <taxon>Lamiaceae</taxon>
        <taxon>Nepetoideae</taxon>
        <taxon>Mentheae</taxon>
        <taxon>Salviinae</taxon>
        <taxon>Salvia</taxon>
        <taxon>Salvia subgen. Calosphace</taxon>
        <taxon>core Calosphace</taxon>
    </lineage>
</organism>